<evidence type="ECO:0000256" key="2">
    <source>
        <dbReference type="SAM" id="Phobius"/>
    </source>
</evidence>
<dbReference type="Gene3D" id="3.30.10.20">
    <property type="match status" value="3"/>
</dbReference>
<feature type="domain" description="PASTA" evidence="3">
    <location>
        <begin position="39"/>
        <end position="105"/>
    </location>
</feature>
<dbReference type="PROSITE" id="PS51178">
    <property type="entry name" value="PASTA"/>
    <property type="match status" value="2"/>
</dbReference>
<dbReference type="SMART" id="SM00740">
    <property type="entry name" value="PASTA"/>
    <property type="match status" value="3"/>
</dbReference>
<feature type="transmembrane region" description="Helical" evidence="2">
    <location>
        <begin position="12"/>
        <end position="33"/>
    </location>
</feature>
<keyword evidence="5" id="KW-1185">Reference proteome</keyword>
<dbReference type="EMBL" id="FNAS01000004">
    <property type="protein sequence ID" value="SDE19385.1"/>
    <property type="molecule type" value="Genomic_DNA"/>
</dbReference>
<dbReference type="STRING" id="1071918.SAMN05421544_104132"/>
<dbReference type="Proteomes" id="UP000198517">
    <property type="component" value="Unassembled WGS sequence"/>
</dbReference>
<accession>A0A1G7AZE7</accession>
<feature type="region of interest" description="Disordered" evidence="1">
    <location>
        <begin position="281"/>
        <end position="351"/>
    </location>
</feature>
<organism evidence="4 5">
    <name type="scientific">Riemerella columbipharyngis</name>
    <dbReference type="NCBI Taxonomy" id="1071918"/>
    <lineage>
        <taxon>Bacteria</taxon>
        <taxon>Pseudomonadati</taxon>
        <taxon>Bacteroidota</taxon>
        <taxon>Flavobacteriia</taxon>
        <taxon>Flavobacteriales</taxon>
        <taxon>Weeksellaceae</taxon>
        <taxon>Riemerella</taxon>
    </lineage>
</organism>
<dbReference type="Pfam" id="PF03793">
    <property type="entry name" value="PASTA"/>
    <property type="match status" value="2"/>
</dbReference>
<keyword evidence="2" id="KW-0472">Membrane</keyword>
<evidence type="ECO:0000259" key="3">
    <source>
        <dbReference type="PROSITE" id="PS51178"/>
    </source>
</evidence>
<keyword evidence="2" id="KW-1133">Transmembrane helix</keyword>
<dbReference type="AlphaFoldDB" id="A0A1G7AZE7"/>
<evidence type="ECO:0000256" key="1">
    <source>
        <dbReference type="SAM" id="MobiDB-lite"/>
    </source>
</evidence>
<feature type="compositionally biased region" description="Basic and acidic residues" evidence="1">
    <location>
        <begin position="288"/>
        <end position="351"/>
    </location>
</feature>
<reference evidence="4 5" key="1">
    <citation type="submission" date="2016-10" db="EMBL/GenBank/DDBJ databases">
        <authorList>
            <person name="de Groot N.N."/>
        </authorList>
    </citation>
    <scope>NUCLEOTIDE SEQUENCE [LARGE SCALE GENOMIC DNA]</scope>
    <source>
        <strain evidence="4 5">DSM 24015</strain>
    </source>
</reference>
<evidence type="ECO:0000313" key="5">
    <source>
        <dbReference type="Proteomes" id="UP000198517"/>
    </source>
</evidence>
<dbReference type="RefSeq" id="WP_092736169.1">
    <property type="nucleotide sequence ID" value="NZ_FNAS01000004.1"/>
</dbReference>
<dbReference type="InterPro" id="IPR005543">
    <property type="entry name" value="PASTA_dom"/>
</dbReference>
<keyword evidence="2" id="KW-0812">Transmembrane</keyword>
<protein>
    <submittedName>
        <fullName evidence="4">Serine/threonine protein kinase</fullName>
    </submittedName>
</protein>
<feature type="domain" description="PASTA" evidence="3">
    <location>
        <begin position="178"/>
        <end position="247"/>
    </location>
</feature>
<dbReference type="CDD" id="cd06577">
    <property type="entry name" value="PASTA_pknB"/>
    <property type="match status" value="2"/>
</dbReference>
<dbReference type="OrthoDB" id="9803895at2"/>
<proteinExistence type="predicted"/>
<keyword evidence="4" id="KW-0723">Serine/threonine-protein kinase</keyword>
<keyword evidence="4" id="KW-0808">Transferase</keyword>
<dbReference type="GO" id="GO:0004674">
    <property type="term" value="F:protein serine/threonine kinase activity"/>
    <property type="evidence" value="ECO:0007669"/>
    <property type="project" value="UniProtKB-KW"/>
</dbReference>
<sequence length="351" mass="39777">MFRSLFNWKVLVNFIVAIGVFCGLVWLTFRWLAVHTHHGEEIPIPNVVNMSMREAIKVLDDSGLEYEVDSASFDPKYRPYQVLQIYPSSGSRVKMGRGVRIKVNPKTYADVLVPDILNRYKNTAFSMLQRVGLTVGDTIYQPSTQPDAVIGLQFNDKPIKPGDKLPRFSPITLLIGTGPRRNIPTPNVIGLTLRQAKETIKNAYFELGVINTDNTADIDDSDIVYYQDPSPGSLRDQGMQVDIWVSKKTPTEMQNKINELDKIYRITIKPTVDYNVSEDDFSQDMSDAEPKVSPKKEEKENSIKKESKPDDKAKIEAKLKTEIKTKSESNPKPKDKPKSTTESPKRKIIIE</sequence>
<keyword evidence="4" id="KW-0418">Kinase</keyword>
<evidence type="ECO:0000313" key="4">
    <source>
        <dbReference type="EMBL" id="SDE19385.1"/>
    </source>
</evidence>
<gene>
    <name evidence="4" type="ORF">SAMN05421544_104132</name>
</gene>
<name>A0A1G7AZE7_9FLAO</name>